<dbReference type="AlphaFoldDB" id="A0A2M7G974"/>
<dbReference type="Gene3D" id="3.40.50.12790">
    <property type="entry name" value="FHIPEP family, domain 4"/>
    <property type="match status" value="1"/>
</dbReference>
<dbReference type="Pfam" id="PF00771">
    <property type="entry name" value="FHIPEP"/>
    <property type="match status" value="1"/>
</dbReference>
<name>A0A2M7G974_9BACT</name>
<dbReference type="Proteomes" id="UP000231019">
    <property type="component" value="Unassembled WGS sequence"/>
</dbReference>
<accession>A0A2M7G974</accession>
<evidence type="ECO:0000313" key="1">
    <source>
        <dbReference type="EMBL" id="PIW18658.1"/>
    </source>
</evidence>
<dbReference type="GO" id="GO:0005886">
    <property type="term" value="C:plasma membrane"/>
    <property type="evidence" value="ECO:0007669"/>
    <property type="project" value="TreeGrafter"/>
</dbReference>
<dbReference type="GO" id="GO:0009306">
    <property type="term" value="P:protein secretion"/>
    <property type="evidence" value="ECO:0007669"/>
    <property type="project" value="InterPro"/>
</dbReference>
<protein>
    <submittedName>
        <fullName evidence="1">Uncharacterized protein</fullName>
    </submittedName>
</protein>
<dbReference type="InterPro" id="IPR001712">
    <property type="entry name" value="T3SS_FHIPEP"/>
</dbReference>
<gene>
    <name evidence="1" type="ORF">COW36_05020</name>
</gene>
<sequence length="115" mass="13084">MPSADPESSSLSLNVIVLAPEWEKVLGSALQPTPLGMELQLNAALHQQLNIALERALDYCWQEGFYRTALLVDPRIRRHLHRLIEKKFPRLPVISYLEVAPGYQLNILQTLNLEV</sequence>
<dbReference type="GO" id="GO:0044780">
    <property type="term" value="P:bacterial-type flagellum assembly"/>
    <property type="evidence" value="ECO:0007669"/>
    <property type="project" value="TreeGrafter"/>
</dbReference>
<dbReference type="InterPro" id="IPR042196">
    <property type="entry name" value="FHIPEP_4"/>
</dbReference>
<dbReference type="PANTHER" id="PTHR30161">
    <property type="entry name" value="FLAGELLAR EXPORT PROTEIN, MEMBRANE FLHA SUBUNIT-RELATED"/>
    <property type="match status" value="1"/>
</dbReference>
<proteinExistence type="predicted"/>
<evidence type="ECO:0000313" key="2">
    <source>
        <dbReference type="Proteomes" id="UP000231019"/>
    </source>
</evidence>
<reference evidence="1 2" key="1">
    <citation type="submission" date="2017-09" db="EMBL/GenBank/DDBJ databases">
        <title>Depth-based differentiation of microbial function through sediment-hosted aquifers and enrichment of novel symbionts in the deep terrestrial subsurface.</title>
        <authorList>
            <person name="Probst A.J."/>
            <person name="Ladd B."/>
            <person name="Jarett J.K."/>
            <person name="Geller-Mcgrath D.E."/>
            <person name="Sieber C.M."/>
            <person name="Emerson J.B."/>
            <person name="Anantharaman K."/>
            <person name="Thomas B.C."/>
            <person name="Malmstrom R."/>
            <person name="Stieglmeier M."/>
            <person name="Klingl A."/>
            <person name="Woyke T."/>
            <person name="Ryan C.M."/>
            <person name="Banfield J.F."/>
        </authorList>
    </citation>
    <scope>NUCLEOTIDE SEQUENCE [LARGE SCALE GENOMIC DNA]</scope>
    <source>
        <strain evidence="1">CG17_big_fil_post_rev_8_21_14_2_50_48_46</strain>
    </source>
</reference>
<comment type="caution">
    <text evidence="1">The sequence shown here is derived from an EMBL/GenBank/DDBJ whole genome shotgun (WGS) entry which is preliminary data.</text>
</comment>
<organism evidence="1 2">
    <name type="scientific">bacterium (Candidatus Blackallbacteria) CG17_big_fil_post_rev_8_21_14_2_50_48_46</name>
    <dbReference type="NCBI Taxonomy" id="2014261"/>
    <lineage>
        <taxon>Bacteria</taxon>
        <taxon>Candidatus Blackallbacteria</taxon>
    </lineage>
</organism>
<dbReference type="PANTHER" id="PTHR30161:SF1">
    <property type="entry name" value="FLAGELLAR BIOSYNTHESIS PROTEIN FLHA-RELATED"/>
    <property type="match status" value="1"/>
</dbReference>
<dbReference type="EMBL" id="PFFQ01000012">
    <property type="protein sequence ID" value="PIW18658.1"/>
    <property type="molecule type" value="Genomic_DNA"/>
</dbReference>